<accession>A0AAF0C5Z6</accession>
<sequence>MNYQPILRNYHQMVRIVRDKGNSATSFKLGNAYGDNHGAKDDIFARNGVTPTELQIRTLNEMNLPSTSLRRPEKPAVDGFLPTRAGSGLYHKLNSSSQDYFNGLGSGLDYIQAVGRGDAKPGTKLRTELGQGAINRKVFTRVPFQISANHLAQTNDQRTGHRESKHLDKSGQFSAFK</sequence>
<gene>
    <name evidence="2" type="ORF">SG35_014175</name>
</gene>
<reference evidence="2 3" key="1">
    <citation type="journal article" date="2015" name="Genome Announc.">
        <title>Draft Genome Sequences of Marine Isolates of Thalassomonas viridans and Thalassomonas actiniarum.</title>
        <authorList>
            <person name="Olonade I."/>
            <person name="van Zyl L.J."/>
            <person name="Trindade M."/>
        </authorList>
    </citation>
    <scope>NUCLEOTIDE SEQUENCE [LARGE SCALE GENOMIC DNA]</scope>
    <source>
        <strain evidence="2 3">A5K-106</strain>
    </source>
</reference>
<proteinExistence type="predicted"/>
<dbReference type="Proteomes" id="UP000032568">
    <property type="component" value="Chromosome"/>
</dbReference>
<dbReference type="EMBL" id="CP059735">
    <property type="protein sequence ID" value="WDE01666.1"/>
    <property type="molecule type" value="Genomic_DNA"/>
</dbReference>
<evidence type="ECO:0000313" key="2">
    <source>
        <dbReference type="EMBL" id="WDE01666.1"/>
    </source>
</evidence>
<organism evidence="2 3">
    <name type="scientific">Thalassomonas actiniarum</name>
    <dbReference type="NCBI Taxonomy" id="485447"/>
    <lineage>
        <taxon>Bacteria</taxon>
        <taxon>Pseudomonadati</taxon>
        <taxon>Pseudomonadota</taxon>
        <taxon>Gammaproteobacteria</taxon>
        <taxon>Alteromonadales</taxon>
        <taxon>Colwelliaceae</taxon>
        <taxon>Thalassomonas</taxon>
    </lineage>
</organism>
<evidence type="ECO:0000256" key="1">
    <source>
        <dbReference type="SAM" id="MobiDB-lite"/>
    </source>
</evidence>
<dbReference type="RefSeq" id="WP_044832835.1">
    <property type="nucleotide sequence ID" value="NZ_CP059735.1"/>
</dbReference>
<feature type="compositionally biased region" description="Basic and acidic residues" evidence="1">
    <location>
        <begin position="158"/>
        <end position="169"/>
    </location>
</feature>
<feature type="region of interest" description="Disordered" evidence="1">
    <location>
        <begin position="150"/>
        <end position="177"/>
    </location>
</feature>
<dbReference type="AlphaFoldDB" id="A0AAF0C5Z6"/>
<keyword evidence="3" id="KW-1185">Reference proteome</keyword>
<protein>
    <submittedName>
        <fullName evidence="2">Uncharacterized protein</fullName>
    </submittedName>
</protein>
<reference evidence="2 3" key="2">
    <citation type="journal article" date="2022" name="Mar. Drugs">
        <title>Bioassay-Guided Fractionation Leads to the Detection of Cholic Acid Generated by the Rare Thalassomonas sp.</title>
        <authorList>
            <person name="Pheiffer F."/>
            <person name="Schneider Y.K."/>
            <person name="Hansen E.H."/>
            <person name="Andersen J.H."/>
            <person name="Isaksson J."/>
            <person name="Busche T."/>
            <person name="R C."/>
            <person name="Kalinowski J."/>
            <person name="Zyl L.V."/>
            <person name="Trindade M."/>
        </authorList>
    </citation>
    <scope>NUCLEOTIDE SEQUENCE [LARGE SCALE GENOMIC DNA]</scope>
    <source>
        <strain evidence="2 3">A5K-106</strain>
    </source>
</reference>
<dbReference type="KEGG" id="tact:SG35_014175"/>
<name>A0AAF0C5Z6_9GAMM</name>
<evidence type="ECO:0000313" key="3">
    <source>
        <dbReference type="Proteomes" id="UP000032568"/>
    </source>
</evidence>